<proteinExistence type="predicted"/>
<reference evidence="4 5" key="1">
    <citation type="submission" date="2017-09" db="EMBL/GenBank/DDBJ databases">
        <title>Genomics of the genus Arcobacter.</title>
        <authorList>
            <person name="Perez-Cataluna A."/>
            <person name="Figueras M.J."/>
            <person name="Salas-Masso N."/>
        </authorList>
    </citation>
    <scope>NUCLEOTIDE SEQUENCE [LARGE SCALE GENOMIC DNA]</scope>
    <source>
        <strain evidence="4 5">DSM 18005</strain>
    </source>
</reference>
<dbReference type="AlphaFoldDB" id="A0A2N1IZS6"/>
<protein>
    <submittedName>
        <fullName evidence="4">Thiamine phosphate synthase</fullName>
    </submittedName>
</protein>
<dbReference type="PANTHER" id="PTHR20857">
    <property type="entry name" value="THIAMINE-PHOSPHATE PYROPHOSPHORYLASE"/>
    <property type="match status" value="1"/>
</dbReference>
<feature type="domain" description="Thiamine phosphate synthase/TenI" evidence="3">
    <location>
        <begin position="24"/>
        <end position="187"/>
    </location>
</feature>
<dbReference type="InterPro" id="IPR036206">
    <property type="entry name" value="ThiamineP_synth_sf"/>
</dbReference>
<accession>A0A2N1IZS6</accession>
<dbReference type="OrthoDB" id="9810880at2"/>
<organism evidence="4 5">
    <name type="scientific">Malaciobacter halophilus</name>
    <dbReference type="NCBI Taxonomy" id="197482"/>
    <lineage>
        <taxon>Bacteria</taxon>
        <taxon>Pseudomonadati</taxon>
        <taxon>Campylobacterota</taxon>
        <taxon>Epsilonproteobacteria</taxon>
        <taxon>Campylobacterales</taxon>
        <taxon>Arcobacteraceae</taxon>
        <taxon>Malaciobacter</taxon>
    </lineage>
</organism>
<dbReference type="GO" id="GO:0009228">
    <property type="term" value="P:thiamine biosynthetic process"/>
    <property type="evidence" value="ECO:0007669"/>
    <property type="project" value="UniProtKB-KW"/>
</dbReference>
<evidence type="ECO:0000259" key="3">
    <source>
        <dbReference type="Pfam" id="PF02581"/>
    </source>
</evidence>
<evidence type="ECO:0000256" key="2">
    <source>
        <dbReference type="ARBA" id="ARBA00022977"/>
    </source>
</evidence>
<gene>
    <name evidence="4" type="ORF">CP960_12885</name>
</gene>
<dbReference type="SUPFAM" id="SSF51391">
    <property type="entry name" value="Thiamin phosphate synthase"/>
    <property type="match status" value="1"/>
</dbReference>
<dbReference type="Gene3D" id="3.20.20.70">
    <property type="entry name" value="Aldolase class I"/>
    <property type="match status" value="1"/>
</dbReference>
<sequence>MNPTKLEELLNISLKASFNNIYALCDYETLNKKDISLEQFVKICKNKSVKLIQYRDKINSDNIQIQNIKYLKSKLEMPIIINDKLNLIEYADGLHLGQEDFHKVHKNKKIAIKLIRSKIKDKLLGLSTHNEVEILQANELELDMIGLGAYKATNTKDVSTVLGDKISYLAKMSIHPVCAIGSVKCDDNIENIHFNVVGSGLYED</sequence>
<dbReference type="Proteomes" id="UP000233248">
    <property type="component" value="Unassembled WGS sequence"/>
</dbReference>
<evidence type="ECO:0000313" key="4">
    <source>
        <dbReference type="EMBL" id="PKI79754.1"/>
    </source>
</evidence>
<evidence type="ECO:0000313" key="5">
    <source>
        <dbReference type="Proteomes" id="UP000233248"/>
    </source>
</evidence>
<dbReference type="PANTHER" id="PTHR20857:SF15">
    <property type="entry name" value="THIAMINE-PHOSPHATE SYNTHASE"/>
    <property type="match status" value="1"/>
</dbReference>
<dbReference type="RefSeq" id="WP_101185895.1">
    <property type="nucleotide sequence ID" value="NZ_CP031218.1"/>
</dbReference>
<dbReference type="InterPro" id="IPR022998">
    <property type="entry name" value="ThiamineP_synth_TenI"/>
</dbReference>
<evidence type="ECO:0000256" key="1">
    <source>
        <dbReference type="ARBA" id="ARBA00004948"/>
    </source>
</evidence>
<dbReference type="GO" id="GO:0005737">
    <property type="term" value="C:cytoplasm"/>
    <property type="evidence" value="ECO:0007669"/>
    <property type="project" value="TreeGrafter"/>
</dbReference>
<dbReference type="Pfam" id="PF02581">
    <property type="entry name" value="TMP-TENI"/>
    <property type="match status" value="1"/>
</dbReference>
<name>A0A2N1IZS6_9BACT</name>
<keyword evidence="2" id="KW-0784">Thiamine biosynthesis</keyword>
<keyword evidence="5" id="KW-1185">Reference proteome</keyword>
<dbReference type="KEGG" id="ahs:AHALO_0527"/>
<dbReference type="EMBL" id="NXIF01000062">
    <property type="protein sequence ID" value="PKI79754.1"/>
    <property type="molecule type" value="Genomic_DNA"/>
</dbReference>
<dbReference type="InterPro" id="IPR013785">
    <property type="entry name" value="Aldolase_TIM"/>
</dbReference>
<dbReference type="CDD" id="cd00564">
    <property type="entry name" value="TMP_TenI"/>
    <property type="match status" value="1"/>
</dbReference>
<comment type="caution">
    <text evidence="4">The sequence shown here is derived from an EMBL/GenBank/DDBJ whole genome shotgun (WGS) entry which is preliminary data.</text>
</comment>
<comment type="pathway">
    <text evidence="1">Cofactor biosynthesis; thiamine diphosphate biosynthesis.</text>
</comment>
<dbReference type="GO" id="GO:0004789">
    <property type="term" value="F:thiamine-phosphate diphosphorylase activity"/>
    <property type="evidence" value="ECO:0007669"/>
    <property type="project" value="TreeGrafter"/>
</dbReference>